<dbReference type="GeneID" id="55007323"/>
<proteinExistence type="predicted"/>
<dbReference type="Proteomes" id="UP000281181">
    <property type="component" value="Segment"/>
</dbReference>
<evidence type="ECO:0000313" key="2">
    <source>
        <dbReference type="Proteomes" id="UP000281181"/>
    </source>
</evidence>
<sequence length="37" mass="4240">MKPFPRFSSQRDLFLTSECVLTILDPAPKLLEAYKAL</sequence>
<reference evidence="1 2" key="1">
    <citation type="submission" date="2018-09" db="EMBL/GenBank/DDBJ databases">
        <authorList>
            <person name="You S."/>
        </authorList>
    </citation>
    <scope>NUCLEOTIDE SEQUENCE [LARGE SCALE GENOMIC DNA]</scope>
</reference>
<organism evidence="1 2">
    <name type="scientific">Synechococcus phage S-P4</name>
    <dbReference type="NCBI Taxonomy" id="2484640"/>
    <lineage>
        <taxon>Viruses</taxon>
        <taxon>Duplodnaviria</taxon>
        <taxon>Heunggongvirae</taxon>
        <taxon>Uroviricota</taxon>
        <taxon>Caudoviricetes</taxon>
        <taxon>Pantevenvirales</taxon>
        <taxon>Kyanoviridae</taxon>
        <taxon>Leucotheavirus</taxon>
        <taxon>Leucotheavirus sp4</taxon>
    </lineage>
</organism>
<evidence type="ECO:0000313" key="1">
    <source>
        <dbReference type="EMBL" id="AYR01904.1"/>
    </source>
</evidence>
<dbReference type="Pfam" id="PF20198">
    <property type="entry name" value="DUF6561"/>
    <property type="match status" value="1"/>
</dbReference>
<dbReference type="KEGG" id="vg:55007323"/>
<dbReference type="EMBL" id="MH920639">
    <property type="protein sequence ID" value="AYR01904.1"/>
    <property type="molecule type" value="Genomic_DNA"/>
</dbReference>
<keyword evidence="2" id="KW-1185">Reference proteome</keyword>
<dbReference type="RefSeq" id="YP_009816089.1">
    <property type="nucleotide sequence ID" value="NC_048102.1"/>
</dbReference>
<protein>
    <submittedName>
        <fullName evidence="1">Uncharacterized protein</fullName>
    </submittedName>
</protein>
<dbReference type="InterPro" id="IPR046691">
    <property type="entry name" value="DUF6561"/>
</dbReference>
<accession>A0A3G3M7D1</accession>
<name>A0A3G3M7D1_9CAUD</name>